<dbReference type="AlphaFoldDB" id="A0A316ELS8"/>
<name>A0A316ELS8_9BURK</name>
<keyword evidence="2" id="KW-0732">Signal</keyword>
<keyword evidence="4" id="KW-1185">Reference proteome</keyword>
<gene>
    <name evidence="3" type="ORF">C7419_10583</name>
</gene>
<dbReference type="RefSeq" id="WP_244979243.1">
    <property type="nucleotide sequence ID" value="NZ_JACBYU010000005.1"/>
</dbReference>
<feature type="compositionally biased region" description="Polar residues" evidence="1">
    <location>
        <begin position="89"/>
        <end position="99"/>
    </location>
</feature>
<accession>A0A316ELS8</accession>
<feature type="chain" id="PRO_5043926886" evidence="2">
    <location>
        <begin position="24"/>
        <end position="144"/>
    </location>
</feature>
<dbReference type="Proteomes" id="UP000245754">
    <property type="component" value="Unassembled WGS sequence"/>
</dbReference>
<organism evidence="3 4">
    <name type="scientific">Cupriavidus plantarum</name>
    <dbReference type="NCBI Taxonomy" id="942865"/>
    <lineage>
        <taxon>Bacteria</taxon>
        <taxon>Pseudomonadati</taxon>
        <taxon>Pseudomonadota</taxon>
        <taxon>Betaproteobacteria</taxon>
        <taxon>Burkholderiales</taxon>
        <taxon>Burkholderiaceae</taxon>
        <taxon>Cupriavidus</taxon>
    </lineage>
</organism>
<feature type="region of interest" description="Disordered" evidence="1">
    <location>
        <begin position="60"/>
        <end position="144"/>
    </location>
</feature>
<protein>
    <submittedName>
        <fullName evidence="3">Uncharacterized protein</fullName>
    </submittedName>
</protein>
<evidence type="ECO:0000313" key="3">
    <source>
        <dbReference type="EMBL" id="PWK33089.1"/>
    </source>
</evidence>
<comment type="caution">
    <text evidence="3">The sequence shown here is derived from an EMBL/GenBank/DDBJ whole genome shotgun (WGS) entry which is preliminary data.</text>
</comment>
<evidence type="ECO:0000313" key="4">
    <source>
        <dbReference type="Proteomes" id="UP000245754"/>
    </source>
</evidence>
<sequence>MIARKIAAAALALLSTAATSALAGSYSYFDRGDAVNPNSHAAVSNDIYVRSFGWAWGDVKYGRDESPPPSDGRQARESGVPDPRDLTPGQLSPQNNAQPRQPRGKISMNLAAQSSAQWPAYRLGEEPGLGGEPASLMRPGGIER</sequence>
<evidence type="ECO:0000256" key="2">
    <source>
        <dbReference type="SAM" id="SignalP"/>
    </source>
</evidence>
<reference evidence="3 4" key="1">
    <citation type="submission" date="2018-05" db="EMBL/GenBank/DDBJ databases">
        <title>Genomic Encyclopedia of Type Strains, Phase IV (KMG-V): Genome sequencing to study the core and pangenomes of soil and plant-associated prokaryotes.</title>
        <authorList>
            <person name="Whitman W."/>
        </authorList>
    </citation>
    <scope>NUCLEOTIDE SEQUENCE [LARGE SCALE GENOMIC DNA]</scope>
    <source>
        <strain evidence="3 4">SLV-132</strain>
    </source>
</reference>
<dbReference type="EMBL" id="QGGT01000005">
    <property type="protein sequence ID" value="PWK33089.1"/>
    <property type="molecule type" value="Genomic_DNA"/>
</dbReference>
<evidence type="ECO:0000256" key="1">
    <source>
        <dbReference type="SAM" id="MobiDB-lite"/>
    </source>
</evidence>
<feature type="signal peptide" evidence="2">
    <location>
        <begin position="1"/>
        <end position="23"/>
    </location>
</feature>
<proteinExistence type="predicted"/>